<dbReference type="GO" id="GO:0050897">
    <property type="term" value="F:cobalt ion binding"/>
    <property type="evidence" value="ECO:0007669"/>
    <property type="project" value="TreeGrafter"/>
</dbReference>
<evidence type="ECO:0000256" key="5">
    <source>
        <dbReference type="ARBA" id="ARBA00022692"/>
    </source>
</evidence>
<comment type="caution">
    <text evidence="9">The sequence shown here is derived from an EMBL/GenBank/DDBJ whole genome shotgun (WGS) entry which is preliminary data.</text>
</comment>
<dbReference type="InterPro" id="IPR045861">
    <property type="entry name" value="CorA_cytoplasmic_dom"/>
</dbReference>
<feature type="transmembrane region" description="Helical" evidence="8">
    <location>
        <begin position="307"/>
        <end position="327"/>
    </location>
</feature>
<keyword evidence="6 8" id="KW-1133">Transmembrane helix</keyword>
<dbReference type="Gene3D" id="3.30.460.20">
    <property type="entry name" value="CorA soluble domain-like"/>
    <property type="match status" value="1"/>
</dbReference>
<reference evidence="9" key="1">
    <citation type="submission" date="2019-08" db="EMBL/GenBank/DDBJ databases">
        <authorList>
            <person name="Kucharzyk K."/>
            <person name="Murdoch R.W."/>
            <person name="Higgins S."/>
            <person name="Loffler F."/>
        </authorList>
    </citation>
    <scope>NUCLEOTIDE SEQUENCE</scope>
</reference>
<comment type="subcellular location">
    <subcellularLocation>
        <location evidence="1">Cell membrane</location>
        <topology evidence="1">Multi-pass membrane protein</topology>
    </subcellularLocation>
</comment>
<evidence type="ECO:0000256" key="3">
    <source>
        <dbReference type="ARBA" id="ARBA00022448"/>
    </source>
</evidence>
<sequence>MEISSIAASRTWRGGVVIDDDVRPDEVAEEIRDPDNLVWIDLLAPDPGELAALIRELGLPPTAVEDALAPFERPKVSRHEGYLFFTVYATRLRPHDHLDPTKGRVVSSRISGIVTSHALVTIRLDDDFDMSAVERVWRDDPDLLAYGAGALVHGLLDVVVDGHFGTIQALDDETERLEDMLFAEGQLRADFVRFVYGLRKDLVDLRRIVLPMREVVNGVLRHRTDTPGELDSWYDDLYDHVLRAAEWTESLRDMVSTMFETHLSLQDSRLNQIMKKLAGWAAIIAVPTAITGWFGQNVPYWGFDQPWGVGLSIGMILVSSLGLYVLFRINDWV</sequence>
<keyword evidence="5 8" id="KW-0812">Transmembrane</keyword>
<dbReference type="Gene3D" id="1.20.58.340">
    <property type="entry name" value="Magnesium transport protein CorA, transmembrane region"/>
    <property type="match status" value="2"/>
</dbReference>
<name>A0A645D6H0_9ZZZZ</name>
<evidence type="ECO:0000256" key="4">
    <source>
        <dbReference type="ARBA" id="ARBA00022475"/>
    </source>
</evidence>
<evidence type="ECO:0000256" key="6">
    <source>
        <dbReference type="ARBA" id="ARBA00022989"/>
    </source>
</evidence>
<dbReference type="CDD" id="cd12822">
    <property type="entry name" value="TmCorA-like"/>
    <property type="match status" value="1"/>
</dbReference>
<dbReference type="GO" id="GO:0015095">
    <property type="term" value="F:magnesium ion transmembrane transporter activity"/>
    <property type="evidence" value="ECO:0007669"/>
    <property type="project" value="TreeGrafter"/>
</dbReference>
<keyword evidence="4" id="KW-1003">Cell membrane</keyword>
<dbReference type="GO" id="GO:0015087">
    <property type="term" value="F:cobalt ion transmembrane transporter activity"/>
    <property type="evidence" value="ECO:0007669"/>
    <property type="project" value="TreeGrafter"/>
</dbReference>
<feature type="transmembrane region" description="Helical" evidence="8">
    <location>
        <begin position="277"/>
        <end position="295"/>
    </location>
</feature>
<evidence type="ECO:0000256" key="1">
    <source>
        <dbReference type="ARBA" id="ARBA00004651"/>
    </source>
</evidence>
<evidence type="ECO:0000256" key="8">
    <source>
        <dbReference type="SAM" id="Phobius"/>
    </source>
</evidence>
<organism evidence="9">
    <name type="scientific">bioreactor metagenome</name>
    <dbReference type="NCBI Taxonomy" id="1076179"/>
    <lineage>
        <taxon>unclassified sequences</taxon>
        <taxon>metagenomes</taxon>
        <taxon>ecological metagenomes</taxon>
    </lineage>
</organism>
<evidence type="ECO:0000256" key="2">
    <source>
        <dbReference type="ARBA" id="ARBA00009765"/>
    </source>
</evidence>
<dbReference type="SUPFAM" id="SSF143865">
    <property type="entry name" value="CorA soluble domain-like"/>
    <property type="match status" value="1"/>
</dbReference>
<evidence type="ECO:0000313" key="9">
    <source>
        <dbReference type="EMBL" id="MPM84232.1"/>
    </source>
</evidence>
<keyword evidence="7 8" id="KW-0472">Membrane</keyword>
<dbReference type="InterPro" id="IPR002523">
    <property type="entry name" value="MgTranspt_CorA/ZnTranspt_ZntB"/>
</dbReference>
<dbReference type="Pfam" id="PF01544">
    <property type="entry name" value="CorA"/>
    <property type="match status" value="1"/>
</dbReference>
<evidence type="ECO:0000256" key="7">
    <source>
        <dbReference type="ARBA" id="ARBA00023136"/>
    </source>
</evidence>
<dbReference type="InterPro" id="IPR045863">
    <property type="entry name" value="CorA_TM1_TM2"/>
</dbReference>
<keyword evidence="3" id="KW-0813">Transport</keyword>
<gene>
    <name evidence="9" type="primary">corA_43</name>
    <name evidence="9" type="ORF">SDC9_131303</name>
</gene>
<comment type="similarity">
    <text evidence="2">Belongs to the CorA metal ion transporter (MIT) (TC 1.A.35) family.</text>
</comment>
<dbReference type="EMBL" id="VSSQ01032832">
    <property type="protein sequence ID" value="MPM84232.1"/>
    <property type="molecule type" value="Genomic_DNA"/>
</dbReference>
<proteinExistence type="inferred from homology"/>
<dbReference type="GO" id="GO:0000287">
    <property type="term" value="F:magnesium ion binding"/>
    <property type="evidence" value="ECO:0007669"/>
    <property type="project" value="TreeGrafter"/>
</dbReference>
<dbReference type="GO" id="GO:0005886">
    <property type="term" value="C:plasma membrane"/>
    <property type="evidence" value="ECO:0007669"/>
    <property type="project" value="UniProtKB-SubCell"/>
</dbReference>
<dbReference type="PANTHER" id="PTHR46494">
    <property type="entry name" value="CORA FAMILY METAL ION TRANSPORTER (EUROFUNG)"/>
    <property type="match status" value="1"/>
</dbReference>
<dbReference type="AlphaFoldDB" id="A0A645D6H0"/>
<dbReference type="SUPFAM" id="SSF144083">
    <property type="entry name" value="Magnesium transport protein CorA, transmembrane region"/>
    <property type="match status" value="1"/>
</dbReference>
<protein>
    <submittedName>
        <fullName evidence="9">Cobalt/magnesium transport protein CorA</fullName>
    </submittedName>
</protein>
<dbReference type="PANTHER" id="PTHR46494:SF1">
    <property type="entry name" value="CORA FAMILY METAL ION TRANSPORTER (EUROFUNG)"/>
    <property type="match status" value="1"/>
</dbReference>
<accession>A0A645D6H0</accession>